<organism evidence="2 3">
    <name type="scientific">Polaribacter batillariae</name>
    <dbReference type="NCBI Taxonomy" id="2808900"/>
    <lineage>
        <taxon>Bacteria</taxon>
        <taxon>Pseudomonadati</taxon>
        <taxon>Bacteroidota</taxon>
        <taxon>Flavobacteriia</taxon>
        <taxon>Flavobacteriales</taxon>
        <taxon>Flavobacteriaceae</taxon>
    </lineage>
</organism>
<evidence type="ECO:0000313" key="3">
    <source>
        <dbReference type="Proteomes" id="UP000663935"/>
    </source>
</evidence>
<evidence type="ECO:0000313" key="2">
    <source>
        <dbReference type="EMBL" id="QTD38490.1"/>
    </source>
</evidence>
<dbReference type="Proteomes" id="UP000663935">
    <property type="component" value="Chromosome"/>
</dbReference>
<feature type="chain" id="PRO_5046602109" evidence="1">
    <location>
        <begin position="22"/>
        <end position="238"/>
    </location>
</feature>
<evidence type="ECO:0000256" key="1">
    <source>
        <dbReference type="SAM" id="SignalP"/>
    </source>
</evidence>
<keyword evidence="3" id="KW-1185">Reference proteome</keyword>
<accession>A0ABX7SYY5</accession>
<keyword evidence="1" id="KW-0732">Signal</keyword>
<gene>
    <name evidence="2" type="ORF">JL193_04160</name>
</gene>
<protein>
    <submittedName>
        <fullName evidence="2">Uncharacterized protein</fullName>
    </submittedName>
</protein>
<name>A0ABX7SYY5_9FLAO</name>
<dbReference type="RefSeq" id="WP_207972620.1">
    <property type="nucleotide sequence ID" value="NZ_CP071795.1"/>
</dbReference>
<proteinExistence type="predicted"/>
<feature type="signal peptide" evidence="1">
    <location>
        <begin position="1"/>
        <end position="21"/>
    </location>
</feature>
<dbReference type="EMBL" id="CP071795">
    <property type="protein sequence ID" value="QTD38490.1"/>
    <property type="molecule type" value="Genomic_DNA"/>
</dbReference>
<sequence>MNKKILLKIVFTLFIATSLLGQTLPADINFNTNTWTEEGAGISLSGNEYTIVGATSGIRRVYLDVPVSNTYSTVYITAEIELTNIGYGNRVFQSPRVKVYKGGTSNLLVAENLTKHPFNAFYKVGVKIKKYNTLAISSVRVEFLMQSATGTMKIKNPVITNVEPAMEFAFPFSVPANPTYNLSIDTNSKHTFNNDLLSSNTHFRFLENRGGYSWVHQKLVKLLITGFRKLTLDFQEAL</sequence>
<reference evidence="2 3" key="1">
    <citation type="submission" date="2021-03" db="EMBL/GenBank/DDBJ databases">
        <title>Complete genome of Polaribacter_sp.G4M1.</title>
        <authorList>
            <person name="Jeong S.W."/>
            <person name="Bae J.W."/>
        </authorList>
    </citation>
    <scope>NUCLEOTIDE SEQUENCE [LARGE SCALE GENOMIC DNA]</scope>
    <source>
        <strain evidence="2 3">G4M1</strain>
    </source>
</reference>